<dbReference type="PROSITE" id="PS01126">
    <property type="entry name" value="EF_TS_1"/>
    <property type="match status" value="1"/>
</dbReference>
<dbReference type="PANTHER" id="PTHR11741:SF0">
    <property type="entry name" value="ELONGATION FACTOR TS, MITOCHONDRIAL"/>
    <property type="match status" value="1"/>
</dbReference>
<dbReference type="Gene3D" id="3.30.479.20">
    <property type="entry name" value="Elongation factor Ts, dimerisation domain"/>
    <property type="match status" value="2"/>
</dbReference>
<dbReference type="FunFam" id="3.30.479.20:FF:000001">
    <property type="entry name" value="Elongation factor Ts"/>
    <property type="match status" value="1"/>
</dbReference>
<keyword evidence="5" id="KW-0496">Mitochondrion</keyword>
<dbReference type="Proteomes" id="UP001530315">
    <property type="component" value="Unassembled WGS sequence"/>
</dbReference>
<evidence type="ECO:0000313" key="10">
    <source>
        <dbReference type="Proteomes" id="UP001530315"/>
    </source>
</evidence>
<evidence type="ECO:0000256" key="4">
    <source>
        <dbReference type="ARBA" id="ARBA00022917"/>
    </source>
</evidence>
<dbReference type="GO" id="GO:0005739">
    <property type="term" value="C:mitochondrion"/>
    <property type="evidence" value="ECO:0007669"/>
    <property type="project" value="UniProtKB-SubCell"/>
</dbReference>
<evidence type="ECO:0000256" key="6">
    <source>
        <dbReference type="RuleBase" id="RU000642"/>
    </source>
</evidence>
<dbReference type="AlphaFoldDB" id="A0ABD3NIE4"/>
<dbReference type="FunFam" id="1.10.286.20:FF:000001">
    <property type="entry name" value="Elongation factor Ts"/>
    <property type="match status" value="1"/>
</dbReference>
<dbReference type="SUPFAM" id="SSF46934">
    <property type="entry name" value="UBA-like"/>
    <property type="match status" value="1"/>
</dbReference>
<dbReference type="Gene3D" id="1.10.286.20">
    <property type="match status" value="1"/>
</dbReference>
<comment type="similarity">
    <text evidence="2 5 6">Belongs to the EF-Ts family.</text>
</comment>
<dbReference type="SUPFAM" id="SSF54713">
    <property type="entry name" value="Elongation factor Ts (EF-Ts), dimerisation domain"/>
    <property type="match status" value="2"/>
</dbReference>
<sequence length="322" mass="33949">MKIAAALALTATMATAFAPSAVPLARRSATSLLAVSTAQIKELRELTGAGMMDCKKVLTEFDGDIEAAADELRKKGLAKADKKASRIAAEGKIAMAKVGGKTVLVEVNCETDFVAKDESFSKFAEKVAGAAAAMEGDSVESLMMAAVEGGTVEEVRAGLVSKIGENIQVRRIAARGSDATTTGAYIHMNRIGVLVEIEGGTPELCVDVAMHVAAMNPAYATKDDVPAEDIEKERKFLTEQVAESGKPADIISKMVDGRLNKFLAENCLVSQQYVKTNDRTVGKLLEENGAKMIGFTRIAVGEGIEKKKDDFAAEVAAMAAGK</sequence>
<dbReference type="InterPro" id="IPR018101">
    <property type="entry name" value="Transl_elong_Ts_CS"/>
</dbReference>
<dbReference type="InterPro" id="IPR001816">
    <property type="entry name" value="Transl_elong_EFTs/EF1B"/>
</dbReference>
<feature type="domain" description="Translation elongation factor EFTs/EF1B dimerisation" evidence="8">
    <location>
        <begin position="103"/>
        <end position="302"/>
    </location>
</feature>
<evidence type="ECO:0000256" key="7">
    <source>
        <dbReference type="SAM" id="SignalP"/>
    </source>
</evidence>
<reference evidence="9 10" key="1">
    <citation type="submission" date="2024-10" db="EMBL/GenBank/DDBJ databases">
        <title>Updated reference genomes for cyclostephanoid diatoms.</title>
        <authorList>
            <person name="Roberts W.R."/>
            <person name="Alverson A.J."/>
        </authorList>
    </citation>
    <scope>NUCLEOTIDE SEQUENCE [LARGE SCALE GENOMIC DNA]</scope>
    <source>
        <strain evidence="9 10">AJA276-08</strain>
    </source>
</reference>
<keyword evidence="4 5" id="KW-0648">Protein biosynthesis</keyword>
<dbReference type="GO" id="GO:0003746">
    <property type="term" value="F:translation elongation factor activity"/>
    <property type="evidence" value="ECO:0007669"/>
    <property type="project" value="UniProtKB-UniRule"/>
</dbReference>
<dbReference type="InterPro" id="IPR014039">
    <property type="entry name" value="Transl_elong_EFTs/EF1B_dimer"/>
</dbReference>
<evidence type="ECO:0000313" key="9">
    <source>
        <dbReference type="EMBL" id="KAL3775764.1"/>
    </source>
</evidence>
<organism evidence="9 10">
    <name type="scientific">Stephanodiscus triporus</name>
    <dbReference type="NCBI Taxonomy" id="2934178"/>
    <lineage>
        <taxon>Eukaryota</taxon>
        <taxon>Sar</taxon>
        <taxon>Stramenopiles</taxon>
        <taxon>Ochrophyta</taxon>
        <taxon>Bacillariophyta</taxon>
        <taxon>Coscinodiscophyceae</taxon>
        <taxon>Thalassiosirophycidae</taxon>
        <taxon>Stephanodiscales</taxon>
        <taxon>Stephanodiscaceae</taxon>
        <taxon>Stephanodiscus</taxon>
    </lineage>
</organism>
<evidence type="ECO:0000256" key="2">
    <source>
        <dbReference type="ARBA" id="ARBA00005532"/>
    </source>
</evidence>
<feature type="signal peptide" evidence="7">
    <location>
        <begin position="1"/>
        <end position="16"/>
    </location>
</feature>
<proteinExistence type="inferred from homology"/>
<protein>
    <recommendedName>
        <fullName evidence="5">Elongation factor Ts, mitochondrial</fullName>
        <shortName evidence="5">EF-Ts</shortName>
        <shortName evidence="5">EF-TsMt</shortName>
    </recommendedName>
</protein>
<dbReference type="PANTHER" id="PTHR11741">
    <property type="entry name" value="ELONGATION FACTOR TS"/>
    <property type="match status" value="1"/>
</dbReference>
<gene>
    <name evidence="9" type="ORF">ACHAW5_005334</name>
</gene>
<evidence type="ECO:0000256" key="5">
    <source>
        <dbReference type="HAMAP-Rule" id="MF_03135"/>
    </source>
</evidence>
<keyword evidence="3 5" id="KW-0251">Elongation factor</keyword>
<dbReference type="HAMAP" id="MF_00050">
    <property type="entry name" value="EF_Ts"/>
    <property type="match status" value="1"/>
</dbReference>
<dbReference type="PROSITE" id="PS01127">
    <property type="entry name" value="EF_TS_2"/>
    <property type="match status" value="1"/>
</dbReference>
<dbReference type="Gene3D" id="1.10.8.10">
    <property type="entry name" value="DNA helicase RuvA subunit, C-terminal domain"/>
    <property type="match status" value="1"/>
</dbReference>
<comment type="caution">
    <text evidence="9">The sequence shown here is derived from an EMBL/GenBank/DDBJ whole genome shotgun (WGS) entry which is preliminary data.</text>
</comment>
<comment type="function">
    <text evidence="5 6">Associates with the EF-Tu.GDP complex and induces the exchange of GDP to GTP. It remains bound to the aminoacyl-tRNA.EF-Tu.GTP complex up to the GTP hydrolysis stage on the ribosome.</text>
</comment>
<dbReference type="CDD" id="cd14275">
    <property type="entry name" value="UBA_EF-Ts"/>
    <property type="match status" value="1"/>
</dbReference>
<dbReference type="EMBL" id="JALLAZ020001394">
    <property type="protein sequence ID" value="KAL3775764.1"/>
    <property type="molecule type" value="Genomic_DNA"/>
</dbReference>
<keyword evidence="7" id="KW-0732">Signal</keyword>
<keyword evidence="10" id="KW-1185">Reference proteome</keyword>
<accession>A0ABD3NIE4</accession>
<feature type="chain" id="PRO_5044879559" description="Elongation factor Ts, mitochondrial" evidence="7">
    <location>
        <begin position="17"/>
        <end position="322"/>
    </location>
</feature>
<dbReference type="FunFam" id="1.10.8.10:FF:000001">
    <property type="entry name" value="Elongation factor Ts"/>
    <property type="match status" value="1"/>
</dbReference>
<dbReference type="InterPro" id="IPR036402">
    <property type="entry name" value="EF-Ts_dimer_sf"/>
</dbReference>
<dbReference type="InterPro" id="IPR009060">
    <property type="entry name" value="UBA-like_sf"/>
</dbReference>
<evidence type="ECO:0000259" key="8">
    <source>
        <dbReference type="Pfam" id="PF00889"/>
    </source>
</evidence>
<dbReference type="NCBIfam" id="TIGR00116">
    <property type="entry name" value="tsf"/>
    <property type="match status" value="1"/>
</dbReference>
<dbReference type="Pfam" id="PF00889">
    <property type="entry name" value="EF_TS"/>
    <property type="match status" value="1"/>
</dbReference>
<evidence type="ECO:0000256" key="3">
    <source>
        <dbReference type="ARBA" id="ARBA00022768"/>
    </source>
</evidence>
<name>A0ABD3NIE4_9STRA</name>
<comment type="subcellular location">
    <subcellularLocation>
        <location evidence="1">Cytoplasm</location>
    </subcellularLocation>
    <subcellularLocation>
        <location evidence="5">Mitochondrion</location>
    </subcellularLocation>
</comment>
<evidence type="ECO:0000256" key="1">
    <source>
        <dbReference type="ARBA" id="ARBA00004496"/>
    </source>
</evidence>